<dbReference type="AlphaFoldDB" id="A0A0S6U3T3"/>
<organism evidence="2">
    <name type="scientific">Clostridium botulinum B str. Osaka05</name>
    <dbReference type="NCBI Taxonomy" id="1407017"/>
    <lineage>
        <taxon>Bacteria</taxon>
        <taxon>Bacillati</taxon>
        <taxon>Bacillota</taxon>
        <taxon>Clostridia</taxon>
        <taxon>Eubacteriales</taxon>
        <taxon>Clostridiaceae</taxon>
        <taxon>Clostridium</taxon>
    </lineage>
</organism>
<feature type="coiled-coil region" evidence="1">
    <location>
        <begin position="94"/>
        <end position="121"/>
    </location>
</feature>
<evidence type="ECO:0000256" key="1">
    <source>
        <dbReference type="SAM" id="Coils"/>
    </source>
</evidence>
<accession>A0A0S6U3T3</accession>
<dbReference type="EMBL" id="DF384213">
    <property type="protein sequence ID" value="GAE01509.1"/>
    <property type="molecule type" value="Genomic_DNA"/>
</dbReference>
<sequence length="126" mass="14950">MSNYNRTEHLKELHSKRKAMTQDKVDKAIQRLIKTQNAINFNSVANESGVTKKTLYDNEDIRERIETLRYQQSQVPTPSQVKREMNDNNRDAIIASLKRKIKRLEEENKELKEQLKVNYADIYKQL</sequence>
<dbReference type="HOGENOM" id="CLU_135503_2_0_9"/>
<keyword evidence="1" id="KW-0175">Coiled coil</keyword>
<gene>
    <name evidence="2" type="ORF">CBO05C_1199</name>
</gene>
<proteinExistence type="predicted"/>
<name>A0A0S6U3T3_CLOBO</name>
<dbReference type="Proteomes" id="UP000054164">
    <property type="component" value="Unassembled WGS sequence"/>
</dbReference>
<evidence type="ECO:0000313" key="2">
    <source>
        <dbReference type="EMBL" id="GAE01509.1"/>
    </source>
</evidence>
<dbReference type="InterPro" id="IPR046229">
    <property type="entry name" value="TnpC-like"/>
</dbReference>
<dbReference type="Pfam" id="PF19776">
    <property type="entry name" value="DUF6262"/>
    <property type="match status" value="1"/>
</dbReference>
<dbReference type="RefSeq" id="WP_030034111.1">
    <property type="nucleotide sequence ID" value="NZ_DF384213.1"/>
</dbReference>
<reference evidence="2" key="1">
    <citation type="submission" date="2013-10" db="EMBL/GenBank/DDBJ databases">
        <title>Draft genome sequence of Clostridium botulinum type B strain Osaka05.</title>
        <authorList>
            <person name="Sakaguchi Y."/>
            <person name="Hosomi K."/>
            <person name="Uchiyama J."/>
            <person name="Ogura Y."/>
            <person name="Sakaguchi M."/>
            <person name="Kohda T."/>
            <person name="Mukamoto M."/>
            <person name="Misawa N."/>
            <person name="Matsuzaki S."/>
            <person name="Hayashi T."/>
            <person name="Kozaki S."/>
        </authorList>
    </citation>
    <scope>NUCLEOTIDE SEQUENCE</scope>
    <source>
        <strain evidence="2">Osaka05</strain>
    </source>
</reference>
<protein>
    <submittedName>
        <fullName evidence="2">Transposition regulatory protein TnpC</fullName>
    </submittedName>
</protein>